<feature type="signal peptide" evidence="3">
    <location>
        <begin position="1"/>
        <end position="20"/>
    </location>
</feature>
<dbReference type="SMART" id="SM00248">
    <property type="entry name" value="ANK"/>
    <property type="match status" value="5"/>
</dbReference>
<feature type="repeat" description="ANK" evidence="2">
    <location>
        <begin position="675"/>
        <end position="707"/>
    </location>
</feature>
<evidence type="ECO:0000256" key="2">
    <source>
        <dbReference type="PROSITE-ProRule" id="PRU00023"/>
    </source>
</evidence>
<proteinExistence type="predicted"/>
<feature type="chain" id="PRO_5042545442" description="NACHT domain-containing protein" evidence="3">
    <location>
        <begin position="21"/>
        <end position="868"/>
    </location>
</feature>
<dbReference type="SUPFAM" id="SSF52540">
    <property type="entry name" value="P-loop containing nucleoside triphosphate hydrolases"/>
    <property type="match status" value="1"/>
</dbReference>
<dbReference type="Gene3D" id="1.25.40.20">
    <property type="entry name" value="Ankyrin repeat-containing domain"/>
    <property type="match status" value="1"/>
</dbReference>
<dbReference type="GeneID" id="87883723"/>
<dbReference type="InterPro" id="IPR002110">
    <property type="entry name" value="Ankyrin_rpt"/>
</dbReference>
<dbReference type="Pfam" id="PF24883">
    <property type="entry name" value="NPHP3_N"/>
    <property type="match status" value="1"/>
</dbReference>
<dbReference type="PROSITE" id="PS50297">
    <property type="entry name" value="ANK_REP_REGION"/>
    <property type="match status" value="1"/>
</dbReference>
<evidence type="ECO:0000256" key="3">
    <source>
        <dbReference type="SAM" id="SignalP"/>
    </source>
</evidence>
<gene>
    <name evidence="5" type="ORF">B0T15DRAFT_397392</name>
</gene>
<comment type="caution">
    <text evidence="5">The sequence shown here is derived from an EMBL/GenBank/DDBJ whole genome shotgun (WGS) entry which is preliminary data.</text>
</comment>
<dbReference type="PANTHER" id="PTHR10039:SF15">
    <property type="entry name" value="NACHT DOMAIN-CONTAINING PROTEIN"/>
    <property type="match status" value="1"/>
</dbReference>
<name>A0AAJ0GSP0_9PEZI</name>
<organism evidence="5 6">
    <name type="scientific">Chaetomium strumarium</name>
    <dbReference type="NCBI Taxonomy" id="1170767"/>
    <lineage>
        <taxon>Eukaryota</taxon>
        <taxon>Fungi</taxon>
        <taxon>Dikarya</taxon>
        <taxon>Ascomycota</taxon>
        <taxon>Pezizomycotina</taxon>
        <taxon>Sordariomycetes</taxon>
        <taxon>Sordariomycetidae</taxon>
        <taxon>Sordariales</taxon>
        <taxon>Chaetomiaceae</taxon>
        <taxon>Chaetomium</taxon>
    </lineage>
</organism>
<protein>
    <recommendedName>
        <fullName evidence="4">NACHT domain-containing protein</fullName>
    </recommendedName>
</protein>
<keyword evidence="6" id="KW-1185">Reference proteome</keyword>
<dbReference type="Gene3D" id="3.40.50.300">
    <property type="entry name" value="P-loop containing nucleotide triphosphate hydrolases"/>
    <property type="match status" value="1"/>
</dbReference>
<dbReference type="RefSeq" id="XP_062721223.1">
    <property type="nucleotide sequence ID" value="XM_062864894.1"/>
</dbReference>
<dbReference type="EMBL" id="JAUDZG010000004">
    <property type="protein sequence ID" value="KAK3305443.1"/>
    <property type="molecule type" value="Genomic_DNA"/>
</dbReference>
<evidence type="ECO:0000313" key="5">
    <source>
        <dbReference type="EMBL" id="KAK3305443.1"/>
    </source>
</evidence>
<reference evidence="5" key="2">
    <citation type="submission" date="2023-06" db="EMBL/GenBank/DDBJ databases">
        <authorList>
            <consortium name="Lawrence Berkeley National Laboratory"/>
            <person name="Mondo S.J."/>
            <person name="Hensen N."/>
            <person name="Bonometti L."/>
            <person name="Westerberg I."/>
            <person name="Brannstrom I.O."/>
            <person name="Guillou S."/>
            <person name="Cros-Aarteil S."/>
            <person name="Calhoun S."/>
            <person name="Haridas S."/>
            <person name="Kuo A."/>
            <person name="Pangilinan J."/>
            <person name="Riley R."/>
            <person name="Labutti K."/>
            <person name="Andreopoulos B."/>
            <person name="Lipzen A."/>
            <person name="Chen C."/>
            <person name="Yanf M."/>
            <person name="Daum C."/>
            <person name="Ng V."/>
            <person name="Clum A."/>
            <person name="Steindorff A."/>
            <person name="Ohm R."/>
            <person name="Martin F."/>
            <person name="Silar P."/>
            <person name="Natvig D."/>
            <person name="Lalanne C."/>
            <person name="Gautier V."/>
            <person name="Ament-Velasquez S.L."/>
            <person name="Kruys A."/>
            <person name="Hutchinson M.I."/>
            <person name="Powell A.J."/>
            <person name="Barry K."/>
            <person name="Miller A.N."/>
            <person name="Grigoriev I.V."/>
            <person name="Debuchy R."/>
            <person name="Gladieux P."/>
            <person name="Thoren M.H."/>
            <person name="Johannesson H."/>
        </authorList>
    </citation>
    <scope>NUCLEOTIDE SEQUENCE</scope>
    <source>
        <strain evidence="5">CBS 333.67</strain>
    </source>
</reference>
<evidence type="ECO:0000256" key="1">
    <source>
        <dbReference type="ARBA" id="ARBA00022737"/>
    </source>
</evidence>
<dbReference type="InterPro" id="IPR036770">
    <property type="entry name" value="Ankyrin_rpt-contain_sf"/>
</dbReference>
<dbReference type="PROSITE" id="PS50837">
    <property type="entry name" value="NACHT"/>
    <property type="match status" value="1"/>
</dbReference>
<keyword evidence="1" id="KW-0677">Repeat</keyword>
<keyword evidence="2" id="KW-0040">ANK repeat</keyword>
<dbReference type="PROSITE" id="PS50088">
    <property type="entry name" value="ANK_REPEAT"/>
    <property type="match status" value="1"/>
</dbReference>
<dbReference type="Pfam" id="PF12796">
    <property type="entry name" value="Ank_2"/>
    <property type="match status" value="1"/>
</dbReference>
<dbReference type="InterPro" id="IPR056884">
    <property type="entry name" value="NPHP3-like_N"/>
</dbReference>
<dbReference type="InterPro" id="IPR027417">
    <property type="entry name" value="P-loop_NTPase"/>
</dbReference>
<dbReference type="PANTHER" id="PTHR10039">
    <property type="entry name" value="AMELOGENIN"/>
    <property type="match status" value="1"/>
</dbReference>
<reference evidence="5" key="1">
    <citation type="journal article" date="2023" name="Mol. Phylogenet. Evol.">
        <title>Genome-scale phylogeny and comparative genomics of the fungal order Sordariales.</title>
        <authorList>
            <person name="Hensen N."/>
            <person name="Bonometti L."/>
            <person name="Westerberg I."/>
            <person name="Brannstrom I.O."/>
            <person name="Guillou S."/>
            <person name="Cros-Aarteil S."/>
            <person name="Calhoun S."/>
            <person name="Haridas S."/>
            <person name="Kuo A."/>
            <person name="Mondo S."/>
            <person name="Pangilinan J."/>
            <person name="Riley R."/>
            <person name="LaButti K."/>
            <person name="Andreopoulos B."/>
            <person name="Lipzen A."/>
            <person name="Chen C."/>
            <person name="Yan M."/>
            <person name="Daum C."/>
            <person name="Ng V."/>
            <person name="Clum A."/>
            <person name="Steindorff A."/>
            <person name="Ohm R.A."/>
            <person name="Martin F."/>
            <person name="Silar P."/>
            <person name="Natvig D.O."/>
            <person name="Lalanne C."/>
            <person name="Gautier V."/>
            <person name="Ament-Velasquez S.L."/>
            <person name="Kruys A."/>
            <person name="Hutchinson M.I."/>
            <person name="Powell A.J."/>
            <person name="Barry K."/>
            <person name="Miller A.N."/>
            <person name="Grigoriev I.V."/>
            <person name="Debuchy R."/>
            <person name="Gladieux P."/>
            <person name="Hiltunen Thoren M."/>
            <person name="Johannesson H."/>
        </authorList>
    </citation>
    <scope>NUCLEOTIDE SEQUENCE</scope>
    <source>
        <strain evidence="5">CBS 333.67</strain>
    </source>
</reference>
<dbReference type="Proteomes" id="UP001273166">
    <property type="component" value="Unassembled WGS sequence"/>
</dbReference>
<evidence type="ECO:0000259" key="4">
    <source>
        <dbReference type="PROSITE" id="PS50837"/>
    </source>
</evidence>
<accession>A0AAJ0GSP0</accession>
<feature type="domain" description="NACHT" evidence="4">
    <location>
        <begin position="240"/>
        <end position="382"/>
    </location>
</feature>
<dbReference type="AlphaFoldDB" id="A0AAJ0GSP0"/>
<dbReference type="SUPFAM" id="SSF48403">
    <property type="entry name" value="Ankyrin repeat"/>
    <property type="match status" value="1"/>
</dbReference>
<evidence type="ECO:0000313" key="6">
    <source>
        <dbReference type="Proteomes" id="UP001273166"/>
    </source>
</evidence>
<dbReference type="InterPro" id="IPR007111">
    <property type="entry name" value="NACHT_NTPase"/>
</dbReference>
<sequence>MDPVSLALGIAGLLPLIAKAINCAKEYSDAVVTAKESIAALINELEGLQSSVSSLQQFLKHDNITRGNVRFQQTSVLLACCQACDAKLRSLCRKLGQEDSGRRSRFLWPFSKRDHEKTVQELRNFTTWMHFAVSVDGCKLLSQTADDVLRLLGQQLDQFKAIRSLETTTLQIHSTLTGQTVLLENSLAREQRRDILDWISKIDYYQKHQTLQASRAMNTGCWILHSPEYIRWRDGSDETSVLWCEGIQGSGKTNLVSTIIDNLSSLAAGALRPVAYYYFDHQDQSSHSPSTVLACMLRQLLEQLPAIPGAISSVHQSCRSQGSLPQFECERLIAELIRDVGRAYLVVDALDECDAQHRATLLGALGELSSLPGFRLLITSRPHTSGNAATFTNRLNVNIVAREEDIRLYLHQELARKGIYEIADEAFANGLIERLARGANGMFLLPVLQLRTVLKEPTLGEMEDSLNNLSHDINEVFEGTIRRIQGLPASRSRIGTESLMYLVHAAKPITVQALSDLLAMHPRRTRVHARYRPTESMILECCQGLVTVDPKTGYVHTSHYSVNDTGPWATESEITSHIERYPFLGYAAECWGGHVKAAEDDDEVQATLANFFASKRSMATANQVRQFVQGRREVYWSAEESLSLTALHHASRHGLLQTAVRLLGDGISSNALSKQGSTAAIHAAANGHVELLRLLMQKGADPYQRNWYGDALHCAVENDSEGTVRELVVRWAMNPGDPTYLASAVISDAARAFAALVDLGADIDAEMEWWNCDPNKCKGDDHQTHVFFFACASGSYKIVDLMIRRGWADARMRSADGRTALDWAAHGRRGRGLAISKRLVEAEASVGVWHKSTSGDVQRGVVEHEWRN</sequence>
<keyword evidence="3" id="KW-0732">Signal</keyword>